<protein>
    <submittedName>
        <fullName evidence="2">Uncharacterized protein</fullName>
    </submittedName>
</protein>
<dbReference type="GeneID" id="85436444"/>
<sequence length="170" mass="18904">MLQSPRRLGCISTRYSLKSRRTGSRQAMRTGPLSGERGPLMFGKAVIGEIGRCCKLEVANRIPTRVHRIVPHWLLTSTLGGHLDRNMASPTFCPSLPRDSLEVESVTTLPGFSPNRESPRTDPYREVQIPQEREPQSPVDPTKGLQTHTGTRETCQISLRMADICLLRGG</sequence>
<evidence type="ECO:0000313" key="3">
    <source>
        <dbReference type="Proteomes" id="UP001230504"/>
    </source>
</evidence>
<proteinExistence type="predicted"/>
<reference evidence="2" key="1">
    <citation type="submission" date="2021-06" db="EMBL/GenBank/DDBJ databases">
        <title>Comparative genomics, transcriptomics and evolutionary studies reveal genomic signatures of adaptation to plant cell wall in hemibiotrophic fungi.</title>
        <authorList>
            <consortium name="DOE Joint Genome Institute"/>
            <person name="Baroncelli R."/>
            <person name="Diaz J.F."/>
            <person name="Benocci T."/>
            <person name="Peng M."/>
            <person name="Battaglia E."/>
            <person name="Haridas S."/>
            <person name="Andreopoulos W."/>
            <person name="Labutti K."/>
            <person name="Pangilinan J."/>
            <person name="Floch G.L."/>
            <person name="Makela M.R."/>
            <person name="Henrissat B."/>
            <person name="Grigoriev I.V."/>
            <person name="Crouch J.A."/>
            <person name="De Vries R.P."/>
            <person name="Sukno S.A."/>
            <person name="Thon M.R."/>
        </authorList>
    </citation>
    <scope>NUCLEOTIDE SEQUENCE</scope>
    <source>
        <strain evidence="2">CBS 125086</strain>
    </source>
</reference>
<evidence type="ECO:0000256" key="1">
    <source>
        <dbReference type="SAM" id="MobiDB-lite"/>
    </source>
</evidence>
<dbReference type="AlphaFoldDB" id="A0AAD8PVR7"/>
<dbReference type="Proteomes" id="UP001230504">
    <property type="component" value="Unassembled WGS sequence"/>
</dbReference>
<keyword evidence="3" id="KW-1185">Reference proteome</keyword>
<organism evidence="2 3">
    <name type="scientific">Colletotrichum navitas</name>
    <dbReference type="NCBI Taxonomy" id="681940"/>
    <lineage>
        <taxon>Eukaryota</taxon>
        <taxon>Fungi</taxon>
        <taxon>Dikarya</taxon>
        <taxon>Ascomycota</taxon>
        <taxon>Pezizomycotina</taxon>
        <taxon>Sordariomycetes</taxon>
        <taxon>Hypocreomycetidae</taxon>
        <taxon>Glomerellales</taxon>
        <taxon>Glomerellaceae</taxon>
        <taxon>Colletotrichum</taxon>
        <taxon>Colletotrichum graminicola species complex</taxon>
    </lineage>
</organism>
<feature type="region of interest" description="Disordered" evidence="1">
    <location>
        <begin position="104"/>
        <end position="123"/>
    </location>
</feature>
<dbReference type="EMBL" id="JAHLJV010000050">
    <property type="protein sequence ID" value="KAK1584849.1"/>
    <property type="molecule type" value="Genomic_DNA"/>
</dbReference>
<accession>A0AAD8PVR7</accession>
<dbReference type="RefSeq" id="XP_060411910.1">
    <property type="nucleotide sequence ID" value="XM_060552204.1"/>
</dbReference>
<gene>
    <name evidence="2" type="ORF">LY79DRAFT_290592</name>
</gene>
<feature type="region of interest" description="Disordered" evidence="1">
    <location>
        <begin position="129"/>
        <end position="152"/>
    </location>
</feature>
<comment type="caution">
    <text evidence="2">The sequence shown here is derived from an EMBL/GenBank/DDBJ whole genome shotgun (WGS) entry which is preliminary data.</text>
</comment>
<evidence type="ECO:0000313" key="2">
    <source>
        <dbReference type="EMBL" id="KAK1584849.1"/>
    </source>
</evidence>
<name>A0AAD8PVR7_9PEZI</name>